<name>A0AB38NY57_9ENTR</name>
<accession>A0AB38NY57</accession>
<evidence type="ECO:0000313" key="2">
    <source>
        <dbReference type="Proteomes" id="UP000306327"/>
    </source>
</evidence>
<reference evidence="1 2" key="1">
    <citation type="journal article" date="2019" name="Sci. Rep.">
        <title>Differences in resource use lead to coexistence of seed-transmitted microbial populations.</title>
        <authorList>
            <person name="Torres-Cortes G."/>
            <person name="Garcia B.J."/>
            <person name="Compant S."/>
            <person name="Rezki S."/>
            <person name="Jones P."/>
            <person name="Preveaux A."/>
            <person name="Briand M."/>
            <person name="Roulet A."/>
            <person name="Bouchez O."/>
            <person name="Jacobson D."/>
            <person name="Barret M."/>
        </authorList>
    </citation>
    <scope>NUCLEOTIDE SEQUENCE [LARGE SCALE GENOMIC DNA]</scope>
    <source>
        <strain evidence="1 2">CFBP13530</strain>
    </source>
</reference>
<gene>
    <name evidence="1" type="ORF">EcCFBP13530_22910</name>
</gene>
<dbReference type="AlphaFoldDB" id="A0AB38NY57"/>
<dbReference type="Proteomes" id="UP000306327">
    <property type="component" value="Unassembled WGS sequence"/>
</dbReference>
<comment type="caution">
    <text evidence="1">The sequence shown here is derived from an EMBL/GenBank/DDBJ whole genome shotgun (WGS) entry which is preliminary data.</text>
</comment>
<protein>
    <recommendedName>
        <fullName evidence="3">DUF2525 domain-containing protein</fullName>
    </recommendedName>
</protein>
<organism evidence="1 2">
    <name type="scientific">Enterobacter cancerogenus</name>
    <dbReference type="NCBI Taxonomy" id="69218"/>
    <lineage>
        <taxon>Bacteria</taxon>
        <taxon>Pseudomonadati</taxon>
        <taxon>Pseudomonadota</taxon>
        <taxon>Gammaproteobacteria</taxon>
        <taxon>Enterobacterales</taxon>
        <taxon>Enterobacteriaceae</taxon>
        <taxon>Enterobacter</taxon>
        <taxon>Enterobacter cloacae complex</taxon>
    </lineage>
</organism>
<dbReference type="EMBL" id="QGAL01000013">
    <property type="protein sequence ID" value="TKK13654.1"/>
    <property type="molecule type" value="Genomic_DNA"/>
</dbReference>
<sequence>MAQFQTKDISIEELADVLDSLNNSGCGRLSVDCDSMLNNELVTKDIISMDDYFFSDDEMEVH</sequence>
<evidence type="ECO:0000313" key="1">
    <source>
        <dbReference type="EMBL" id="TKK13654.1"/>
    </source>
</evidence>
<proteinExistence type="predicted"/>
<evidence type="ECO:0008006" key="3">
    <source>
        <dbReference type="Google" id="ProtNLM"/>
    </source>
</evidence>
<dbReference type="RefSeq" id="WP_137273533.1">
    <property type="nucleotide sequence ID" value="NZ_QGAL01000013.1"/>
</dbReference>